<proteinExistence type="predicted"/>
<organism evidence="1">
    <name type="scientific">Candidatus Kentrum sp. LFY</name>
    <dbReference type="NCBI Taxonomy" id="2126342"/>
    <lineage>
        <taxon>Bacteria</taxon>
        <taxon>Pseudomonadati</taxon>
        <taxon>Pseudomonadota</taxon>
        <taxon>Gammaproteobacteria</taxon>
        <taxon>Candidatus Kentrum</taxon>
    </lineage>
</organism>
<name>A0A450UB69_9GAMM</name>
<dbReference type="EMBL" id="CAADFF010000015">
    <property type="protein sequence ID" value="VFJ89432.1"/>
    <property type="molecule type" value="Genomic_DNA"/>
</dbReference>
<reference evidence="1" key="1">
    <citation type="submission" date="2019-02" db="EMBL/GenBank/DDBJ databases">
        <authorList>
            <person name="Gruber-Vodicka R. H."/>
            <person name="Seah K. B. B."/>
        </authorList>
    </citation>
    <scope>NUCLEOTIDE SEQUENCE</scope>
    <source>
        <strain evidence="1">BECK_M7</strain>
    </source>
</reference>
<accession>A0A450UB69</accession>
<gene>
    <name evidence="1" type="ORF">BECKLFY1418B_GA0070995_101513</name>
</gene>
<evidence type="ECO:0000313" key="1">
    <source>
        <dbReference type="EMBL" id="VFJ89432.1"/>
    </source>
</evidence>
<sequence length="46" mass="5511">MAHLRRKEMSYLIFMMSCPGRLEVGYLEFSCNKKTVKIPVETEEWK</sequence>
<protein>
    <submittedName>
        <fullName evidence="1">Uncharacterized protein</fullName>
    </submittedName>
</protein>
<dbReference type="AlphaFoldDB" id="A0A450UB69"/>